<dbReference type="HOGENOM" id="CLU_2410195_0_0_4"/>
<feature type="compositionally biased region" description="Basic residues" evidence="1">
    <location>
        <begin position="18"/>
        <end position="34"/>
    </location>
</feature>
<evidence type="ECO:0000256" key="1">
    <source>
        <dbReference type="SAM" id="MobiDB-lite"/>
    </source>
</evidence>
<reference evidence="3 4" key="1">
    <citation type="journal article" date="2010" name="BMC Genomics">
        <title>Independent evolution of the core and accessory gene sets in the genus Neisseria: insights gained from the genome of Neisseria lactamica isolate 020-06.</title>
        <authorList>
            <person name="Bennett J.S."/>
            <person name="Bentley S.D."/>
            <person name="Vernikos G.S."/>
            <person name="Quail M.A."/>
            <person name="Cherevach I."/>
            <person name="White B."/>
            <person name="Parkhill J."/>
            <person name="Maiden M.C."/>
        </authorList>
    </citation>
    <scope>NUCLEOTIDE SEQUENCE [LARGE SCALE GENOMIC DNA]</scope>
    <source>
        <strain evidence="3 4">020-06</strain>
    </source>
</reference>
<dbReference type="Proteomes" id="UP000008723">
    <property type="component" value="Chromosome"/>
</dbReference>
<evidence type="ECO:0000256" key="2">
    <source>
        <dbReference type="SAM" id="Phobius"/>
    </source>
</evidence>
<keyword evidence="2 3" id="KW-0812">Transmembrane</keyword>
<protein>
    <submittedName>
        <fullName evidence="3">Hypothetical transmembrane protein</fullName>
    </submittedName>
</protein>
<dbReference type="KEGG" id="nla:NLA_19660"/>
<sequence length="92" mass="10452">MSVQNLGASSRFSDGLKQRRQPVNKRKTKNRQARAARPAVSVRWAKPLEKLSEKLFAIGMVTAFAALVSLTCPSSSISIFCWRWERCQLGWR</sequence>
<dbReference type="EMBL" id="FN995097">
    <property type="protein sequence ID" value="CBN88165.1"/>
    <property type="molecule type" value="Genomic_DNA"/>
</dbReference>
<gene>
    <name evidence="3" type="ordered locus">NLA_19660</name>
</gene>
<keyword evidence="2" id="KW-1133">Transmembrane helix</keyword>
<name>E4ZA91_NEIL0</name>
<feature type="compositionally biased region" description="Polar residues" evidence="1">
    <location>
        <begin position="1"/>
        <end position="12"/>
    </location>
</feature>
<evidence type="ECO:0000313" key="3">
    <source>
        <dbReference type="EMBL" id="CBN88165.1"/>
    </source>
</evidence>
<dbReference type="AlphaFoldDB" id="E4ZA91"/>
<proteinExistence type="predicted"/>
<feature type="transmembrane region" description="Helical" evidence="2">
    <location>
        <begin position="55"/>
        <end position="82"/>
    </location>
</feature>
<accession>E4ZA91</accession>
<evidence type="ECO:0000313" key="4">
    <source>
        <dbReference type="Proteomes" id="UP000008723"/>
    </source>
</evidence>
<organism evidence="3 4">
    <name type="scientific">Neisseria lactamica (strain 020-06)</name>
    <dbReference type="NCBI Taxonomy" id="489653"/>
    <lineage>
        <taxon>Bacteria</taxon>
        <taxon>Pseudomonadati</taxon>
        <taxon>Pseudomonadota</taxon>
        <taxon>Betaproteobacteria</taxon>
        <taxon>Neisseriales</taxon>
        <taxon>Neisseriaceae</taxon>
        <taxon>Neisseria</taxon>
    </lineage>
</organism>
<keyword evidence="2" id="KW-0472">Membrane</keyword>
<feature type="region of interest" description="Disordered" evidence="1">
    <location>
        <begin position="1"/>
        <end position="38"/>
    </location>
</feature>